<proteinExistence type="predicted"/>
<dbReference type="GO" id="GO:0051864">
    <property type="term" value="F:histone H3K36 demethylase activity"/>
    <property type="evidence" value="ECO:0007669"/>
    <property type="project" value="TreeGrafter"/>
</dbReference>
<dbReference type="Gene3D" id="2.60.120.650">
    <property type="entry name" value="Cupin"/>
    <property type="match status" value="1"/>
</dbReference>
<dbReference type="PANTHER" id="PTHR13096:SF8">
    <property type="entry name" value="RIBOSOMAL OXYGENASE 1"/>
    <property type="match status" value="1"/>
</dbReference>
<evidence type="ECO:0000256" key="3">
    <source>
        <dbReference type="ARBA" id="ARBA00023004"/>
    </source>
</evidence>
<feature type="domain" description="JmjC" evidence="4">
    <location>
        <begin position="109"/>
        <end position="242"/>
    </location>
</feature>
<evidence type="ECO:0000259" key="4">
    <source>
        <dbReference type="PROSITE" id="PS51184"/>
    </source>
</evidence>
<accession>A0AA96WPH9</accession>
<dbReference type="SUPFAM" id="SSF51197">
    <property type="entry name" value="Clavaminate synthase-like"/>
    <property type="match status" value="1"/>
</dbReference>
<dbReference type="EMBL" id="CP130144">
    <property type="protein sequence ID" value="WNZ43771.1"/>
    <property type="molecule type" value="Genomic_DNA"/>
</dbReference>
<protein>
    <submittedName>
        <fullName evidence="5">Cupin domain-containing protein</fullName>
    </submittedName>
</protein>
<evidence type="ECO:0000256" key="1">
    <source>
        <dbReference type="ARBA" id="ARBA00001954"/>
    </source>
</evidence>
<gene>
    <name evidence="5" type="ORF">Q2T42_18175</name>
</gene>
<dbReference type="GO" id="GO:0032453">
    <property type="term" value="F:histone H3K4 demethylase activity"/>
    <property type="evidence" value="ECO:0007669"/>
    <property type="project" value="TreeGrafter"/>
</dbReference>
<dbReference type="Pfam" id="PF08007">
    <property type="entry name" value="JmjC_2"/>
    <property type="match status" value="1"/>
</dbReference>
<organism evidence="5">
    <name type="scientific">Leptolyngbya boryana CZ1</name>
    <dbReference type="NCBI Taxonomy" id="3060204"/>
    <lineage>
        <taxon>Bacteria</taxon>
        <taxon>Bacillati</taxon>
        <taxon>Cyanobacteriota</taxon>
        <taxon>Cyanophyceae</taxon>
        <taxon>Leptolyngbyales</taxon>
        <taxon>Leptolyngbyaceae</taxon>
        <taxon>Leptolyngbya group</taxon>
        <taxon>Leptolyngbya</taxon>
    </lineage>
</organism>
<dbReference type="InterPro" id="IPR039994">
    <property type="entry name" value="NO66-like"/>
</dbReference>
<comment type="cofactor">
    <cofactor evidence="1">
        <name>Fe(2+)</name>
        <dbReference type="ChEBI" id="CHEBI:29033"/>
    </cofactor>
</comment>
<dbReference type="RefSeq" id="WP_316425938.1">
    <property type="nucleotide sequence ID" value="NZ_CP130144.1"/>
</dbReference>
<dbReference type="InterPro" id="IPR003347">
    <property type="entry name" value="JmjC_dom"/>
</dbReference>
<evidence type="ECO:0000313" key="5">
    <source>
        <dbReference type="EMBL" id="WNZ43771.1"/>
    </source>
</evidence>
<evidence type="ECO:0000256" key="2">
    <source>
        <dbReference type="ARBA" id="ARBA00022723"/>
    </source>
</evidence>
<keyword evidence="3" id="KW-0408">Iron</keyword>
<dbReference type="AlphaFoldDB" id="A0AA96WPH9"/>
<name>A0AA96WPH9_LEPBY</name>
<sequence>MNTILEFDLEQLIAPLSLTTFLAQYWEKRPLIIKRSRSDYYTGTISMRDVDTLLKHHRIKYPNIKLGKAEKGGFSIELLEGMNPNEIESYGVPLLYRLSRAYTQGDTIVLNRLNNYWEPLATFCRNLEQFFTCPVGANVYLSPKNSQAFPPHFDLHDIFVLQVEGSKHWKLYDLADKSYSVVNDPDLKADQDIYLEAGDLLYIPRQYVHSVCTTDSHSMHISIGVDTFSSKDLLASAFAAIDLPHSLLQEAVPISFMTQTQPEYELECRFVSLLRTAIEDITVNRAIALLAHKFIESMSPLPRDRFHQNLCEIDQDTQLQKAQGAFCYVMKHDTQVSIKFPGNEVFCPDYCEPVLQFIAETDSFTLRSLPNVLSESSKLVLVRRLIREGLVTVVKES</sequence>
<keyword evidence="2" id="KW-0479">Metal-binding</keyword>
<reference evidence="5" key="2">
    <citation type="submission" date="2023-07" db="EMBL/GenBank/DDBJ databases">
        <authorList>
            <person name="Bai X.-H."/>
            <person name="Wang H.-H."/>
            <person name="Wang J."/>
            <person name="Ma M.-Y."/>
            <person name="Hu H.-H."/>
            <person name="Song Z.-L."/>
            <person name="Ma H.-G."/>
            <person name="Fan Y."/>
            <person name="Du C.-Y."/>
            <person name="Xu J.-C."/>
        </authorList>
    </citation>
    <scope>NUCLEOTIDE SEQUENCE</scope>
    <source>
        <strain evidence="5">CZ1</strain>
    </source>
</reference>
<dbReference type="PANTHER" id="PTHR13096">
    <property type="entry name" value="MINA53 MYC INDUCED NUCLEAR ANTIGEN"/>
    <property type="match status" value="1"/>
</dbReference>
<reference evidence="5" key="1">
    <citation type="journal article" date="2023" name="Plants (Basel)">
        <title>Genomic Analysis of Leptolyngbya boryana CZ1 Reveals Efficient Carbon Fixation Modules.</title>
        <authorList>
            <person name="Bai X."/>
            <person name="Wang H."/>
            <person name="Cheng W."/>
            <person name="Wang J."/>
            <person name="Ma M."/>
            <person name="Hu H."/>
            <person name="Song Z."/>
            <person name="Ma H."/>
            <person name="Fan Y."/>
            <person name="Du C."/>
            <person name="Xu J."/>
        </authorList>
    </citation>
    <scope>NUCLEOTIDE SEQUENCE</scope>
    <source>
        <strain evidence="5">CZ1</strain>
    </source>
</reference>
<dbReference type="PROSITE" id="PS51184">
    <property type="entry name" value="JMJC"/>
    <property type="match status" value="1"/>
</dbReference>
<dbReference type="GO" id="GO:0046872">
    <property type="term" value="F:metal ion binding"/>
    <property type="evidence" value="ECO:0007669"/>
    <property type="project" value="UniProtKB-KW"/>
</dbReference>